<protein>
    <submittedName>
        <fullName evidence="2">Uncharacterized protein</fullName>
    </submittedName>
</protein>
<feature type="compositionally biased region" description="Polar residues" evidence="1">
    <location>
        <begin position="1"/>
        <end position="11"/>
    </location>
</feature>
<dbReference type="RefSeq" id="XP_029222442.1">
    <property type="nucleotide sequence ID" value="XM_029359529.1"/>
</dbReference>
<proteinExistence type="predicted"/>
<dbReference type="VEuPathDB" id="ToxoDB:BESB_007750"/>
<dbReference type="Proteomes" id="UP000224006">
    <property type="component" value="Chromosome I"/>
</dbReference>
<dbReference type="AlphaFoldDB" id="A0A2A9MQC9"/>
<gene>
    <name evidence="2" type="ORF">BESB_007750</name>
</gene>
<name>A0A2A9MQC9_BESBE</name>
<feature type="compositionally biased region" description="Low complexity" evidence="1">
    <location>
        <begin position="226"/>
        <end position="240"/>
    </location>
</feature>
<reference evidence="2 3" key="1">
    <citation type="submission" date="2017-09" db="EMBL/GenBank/DDBJ databases">
        <title>Genome sequencing of Besnoitia besnoiti strain Bb-Ger1.</title>
        <authorList>
            <person name="Schares G."/>
            <person name="Venepally P."/>
            <person name="Lorenzi H.A."/>
        </authorList>
    </citation>
    <scope>NUCLEOTIDE SEQUENCE [LARGE SCALE GENOMIC DNA]</scope>
    <source>
        <strain evidence="2 3">Bb-Ger1</strain>
    </source>
</reference>
<dbReference type="KEGG" id="bbes:BESB_007750"/>
<feature type="region of interest" description="Disordered" evidence="1">
    <location>
        <begin position="172"/>
        <end position="240"/>
    </location>
</feature>
<accession>A0A2A9MQC9</accession>
<comment type="caution">
    <text evidence="2">The sequence shown here is derived from an EMBL/GenBank/DDBJ whole genome shotgun (WGS) entry which is preliminary data.</text>
</comment>
<feature type="compositionally biased region" description="Acidic residues" evidence="1">
    <location>
        <begin position="172"/>
        <end position="186"/>
    </location>
</feature>
<feature type="region of interest" description="Disordered" evidence="1">
    <location>
        <begin position="1"/>
        <end position="35"/>
    </location>
</feature>
<evidence type="ECO:0000313" key="2">
    <source>
        <dbReference type="EMBL" id="PFH38433.1"/>
    </source>
</evidence>
<feature type="region of interest" description="Disordered" evidence="1">
    <location>
        <begin position="128"/>
        <end position="157"/>
    </location>
</feature>
<dbReference type="GeneID" id="40305837"/>
<keyword evidence="3" id="KW-1185">Reference proteome</keyword>
<sequence length="240" mass="25360">MLSDANDSVRQLSPKEWAVRLSEPPSAAGRAAHAGFTEPRGAEGVADYELIYDRRVTTDDGQHFRYSAADDISESQKFSCHTPRRLQTHASPARHVCLPMVALLYTSPSSPSSAKRTRTARGALCSGSQAASNVTVCPQRRKRGSAHRVPSASDGAALEDLLLPMDALEADEDDAAEAEAAEGAELDEGRRSADGEQKSSRWIKMWGPPSSGAAGKGAGGGREKATMGTQQARGAQARGA</sequence>
<dbReference type="EMBL" id="NWUJ01000001">
    <property type="protein sequence ID" value="PFH38433.1"/>
    <property type="molecule type" value="Genomic_DNA"/>
</dbReference>
<feature type="compositionally biased region" description="Basic and acidic residues" evidence="1">
    <location>
        <begin position="187"/>
        <end position="199"/>
    </location>
</feature>
<organism evidence="2 3">
    <name type="scientific">Besnoitia besnoiti</name>
    <name type="common">Apicomplexan protozoan</name>
    <dbReference type="NCBI Taxonomy" id="94643"/>
    <lineage>
        <taxon>Eukaryota</taxon>
        <taxon>Sar</taxon>
        <taxon>Alveolata</taxon>
        <taxon>Apicomplexa</taxon>
        <taxon>Conoidasida</taxon>
        <taxon>Coccidia</taxon>
        <taxon>Eucoccidiorida</taxon>
        <taxon>Eimeriorina</taxon>
        <taxon>Sarcocystidae</taxon>
        <taxon>Besnoitia</taxon>
    </lineage>
</organism>
<evidence type="ECO:0000313" key="3">
    <source>
        <dbReference type="Proteomes" id="UP000224006"/>
    </source>
</evidence>
<evidence type="ECO:0000256" key="1">
    <source>
        <dbReference type="SAM" id="MobiDB-lite"/>
    </source>
</evidence>